<dbReference type="EMBL" id="BMHP01000004">
    <property type="protein sequence ID" value="GGD86700.1"/>
    <property type="molecule type" value="Genomic_DNA"/>
</dbReference>
<keyword evidence="2" id="KW-1185">Reference proteome</keyword>
<evidence type="ECO:0000313" key="1">
    <source>
        <dbReference type="EMBL" id="GGD86700.1"/>
    </source>
</evidence>
<evidence type="ECO:0008006" key="3">
    <source>
        <dbReference type="Google" id="ProtNLM"/>
    </source>
</evidence>
<reference evidence="1" key="2">
    <citation type="submission" date="2020-09" db="EMBL/GenBank/DDBJ databases">
        <authorList>
            <person name="Sun Q."/>
            <person name="Zhou Y."/>
        </authorList>
    </citation>
    <scope>NUCLEOTIDE SEQUENCE</scope>
    <source>
        <strain evidence="1">CGMCC 1.15178</strain>
    </source>
</reference>
<dbReference type="AlphaFoldDB" id="A0A917E0Z4"/>
<organism evidence="1 2">
    <name type="scientific">Paenibacillus nasutitermitis</name>
    <dbReference type="NCBI Taxonomy" id="1652958"/>
    <lineage>
        <taxon>Bacteria</taxon>
        <taxon>Bacillati</taxon>
        <taxon>Bacillota</taxon>
        <taxon>Bacilli</taxon>
        <taxon>Bacillales</taxon>
        <taxon>Paenibacillaceae</taxon>
        <taxon>Paenibacillus</taxon>
    </lineage>
</organism>
<accession>A0A917E0Z4</accession>
<dbReference type="Proteomes" id="UP000612456">
    <property type="component" value="Unassembled WGS sequence"/>
</dbReference>
<evidence type="ECO:0000313" key="2">
    <source>
        <dbReference type="Proteomes" id="UP000612456"/>
    </source>
</evidence>
<reference evidence="1" key="1">
    <citation type="journal article" date="2014" name="Int. J. Syst. Evol. Microbiol.">
        <title>Complete genome sequence of Corynebacterium casei LMG S-19264T (=DSM 44701T), isolated from a smear-ripened cheese.</title>
        <authorList>
            <consortium name="US DOE Joint Genome Institute (JGI-PGF)"/>
            <person name="Walter F."/>
            <person name="Albersmeier A."/>
            <person name="Kalinowski J."/>
            <person name="Ruckert C."/>
        </authorList>
    </citation>
    <scope>NUCLEOTIDE SEQUENCE</scope>
    <source>
        <strain evidence="1">CGMCC 1.15178</strain>
    </source>
</reference>
<proteinExistence type="predicted"/>
<comment type="caution">
    <text evidence="1">The sequence shown here is derived from an EMBL/GenBank/DDBJ whole genome shotgun (WGS) entry which is preliminary data.</text>
</comment>
<dbReference type="InterPro" id="IPR014962">
    <property type="entry name" value="YolD"/>
</dbReference>
<sequence>MSKTKKRMAGGNWMWEDSRMRLPEHEHGHNRHQQELKLREQKVTGEPQWSEIAPFFSGSLHEHREIRIKLFDALEELSVIGIVERIDPWESRFMVNGDWFRIADVEAAEWEAGERPD</sequence>
<dbReference type="Pfam" id="PF08863">
    <property type="entry name" value="YolD"/>
    <property type="match status" value="1"/>
</dbReference>
<protein>
    <recommendedName>
        <fullName evidence="3">YolD-like protein</fullName>
    </recommendedName>
</protein>
<dbReference type="RefSeq" id="WP_188996468.1">
    <property type="nucleotide sequence ID" value="NZ_BMHP01000004.1"/>
</dbReference>
<name>A0A917E0Z4_9BACL</name>
<gene>
    <name evidence="1" type="ORF">GCM10010911_51470</name>
</gene>